<evidence type="ECO:0000313" key="8">
    <source>
        <dbReference type="EMBL" id="MCO6415121.1"/>
    </source>
</evidence>
<proteinExistence type="inferred from homology"/>
<evidence type="ECO:0000256" key="5">
    <source>
        <dbReference type="ARBA" id="ARBA00022989"/>
    </source>
</evidence>
<evidence type="ECO:0000313" key="9">
    <source>
        <dbReference type="Proteomes" id="UP001523392"/>
    </source>
</evidence>
<feature type="transmembrane region" description="Helical" evidence="7">
    <location>
        <begin position="43"/>
        <end position="64"/>
    </location>
</feature>
<dbReference type="RefSeq" id="WP_252951729.1">
    <property type="nucleotide sequence ID" value="NZ_JAFIRR010000016.1"/>
</dbReference>
<dbReference type="EMBL" id="JAFIRR010000016">
    <property type="protein sequence ID" value="MCO6415121.1"/>
    <property type="molecule type" value="Genomic_DNA"/>
</dbReference>
<evidence type="ECO:0000256" key="1">
    <source>
        <dbReference type="ARBA" id="ARBA00004651"/>
    </source>
</evidence>
<sequence length="143" mass="15402">MWDMVVIAPRMRAVLRIVAALIFLEHGTQKLFGFPPPTGALPAAFSLLWIGGVLELVGGVLLMLGLFTRPVAFLLAGEMAFAYWMFHAPRSFFPALNGGDAAILYCFVFLYFVAAGPGAWAIDIKLGREPGPISALPPDRAAP</sequence>
<comment type="caution">
    <text evidence="8">The sequence shown here is derived from an EMBL/GenBank/DDBJ whole genome shotgun (WGS) entry which is preliminary data.</text>
</comment>
<evidence type="ECO:0000256" key="7">
    <source>
        <dbReference type="SAM" id="Phobius"/>
    </source>
</evidence>
<dbReference type="InterPro" id="IPR032808">
    <property type="entry name" value="DoxX"/>
</dbReference>
<dbReference type="InterPro" id="IPR051907">
    <property type="entry name" value="DoxX-like_oxidoreductase"/>
</dbReference>
<gene>
    <name evidence="8" type="ORF">JYK14_02875</name>
</gene>
<evidence type="ECO:0000256" key="6">
    <source>
        <dbReference type="ARBA" id="ARBA00023136"/>
    </source>
</evidence>
<dbReference type="Proteomes" id="UP001523392">
    <property type="component" value="Unassembled WGS sequence"/>
</dbReference>
<accession>A0ABT1CZM3</accession>
<evidence type="ECO:0000256" key="4">
    <source>
        <dbReference type="ARBA" id="ARBA00022692"/>
    </source>
</evidence>
<dbReference type="PANTHER" id="PTHR33452:SF4">
    <property type="entry name" value="BLL4328 PROTEIN"/>
    <property type="match status" value="1"/>
</dbReference>
<comment type="subcellular location">
    <subcellularLocation>
        <location evidence="1">Cell membrane</location>
        <topology evidence="1">Multi-pass membrane protein</topology>
    </subcellularLocation>
</comment>
<keyword evidence="9" id="KW-1185">Reference proteome</keyword>
<evidence type="ECO:0000256" key="3">
    <source>
        <dbReference type="ARBA" id="ARBA00022475"/>
    </source>
</evidence>
<name>A0ABT1CZM3_9PROT</name>
<dbReference type="PANTHER" id="PTHR33452">
    <property type="entry name" value="OXIDOREDUCTASE CATD-RELATED"/>
    <property type="match status" value="1"/>
</dbReference>
<keyword evidence="3" id="KW-1003">Cell membrane</keyword>
<organism evidence="8 9">
    <name type="scientific">Siccirubricoccus soli</name>
    <dbReference type="NCBI Taxonomy" id="2899147"/>
    <lineage>
        <taxon>Bacteria</taxon>
        <taxon>Pseudomonadati</taxon>
        <taxon>Pseudomonadota</taxon>
        <taxon>Alphaproteobacteria</taxon>
        <taxon>Acetobacterales</taxon>
        <taxon>Roseomonadaceae</taxon>
        <taxon>Siccirubricoccus</taxon>
    </lineage>
</organism>
<keyword evidence="5 7" id="KW-1133">Transmembrane helix</keyword>
<evidence type="ECO:0000256" key="2">
    <source>
        <dbReference type="ARBA" id="ARBA00006679"/>
    </source>
</evidence>
<feature type="transmembrane region" description="Helical" evidence="7">
    <location>
        <begin position="101"/>
        <end position="122"/>
    </location>
</feature>
<comment type="similarity">
    <text evidence="2">Belongs to the DoxX family.</text>
</comment>
<dbReference type="Pfam" id="PF07681">
    <property type="entry name" value="DoxX"/>
    <property type="match status" value="1"/>
</dbReference>
<keyword evidence="6 7" id="KW-0472">Membrane</keyword>
<protein>
    <submittedName>
        <fullName evidence="8">DoxX family protein</fullName>
    </submittedName>
</protein>
<feature type="transmembrane region" description="Helical" evidence="7">
    <location>
        <begin position="71"/>
        <end position="89"/>
    </location>
</feature>
<keyword evidence="4 7" id="KW-0812">Transmembrane</keyword>
<reference evidence="8 9" key="1">
    <citation type="submission" date="2021-12" db="EMBL/GenBank/DDBJ databases">
        <title>Siccirubricoccus leaddurans sp. nov., a high concentration Zn2+ tolerance bacterium.</title>
        <authorList>
            <person name="Cao Y."/>
        </authorList>
    </citation>
    <scope>NUCLEOTIDE SEQUENCE [LARGE SCALE GENOMIC DNA]</scope>
    <source>
        <strain evidence="8 9">KC 17139</strain>
    </source>
</reference>